<dbReference type="EMBL" id="CAJGYO010000014">
    <property type="protein sequence ID" value="CAD6268453.1"/>
    <property type="molecule type" value="Genomic_DNA"/>
</dbReference>
<sequence length="156" mass="17754">MQFLRQMARKKKQNDRQRILEDTVLDFDPKQGGEYYTRFTFADLTKFDLDKECPKRGLALIGPNYVEIDLKIKDHQGQDKELSKGKLSINGIERRRLKQCVLESDSLATRLSTVDVLYGVVKDAVECTITIDVLQGDFNGKITAQTTSILNSLVLL</sequence>
<dbReference type="PANTHER" id="PTHR33065:SF93">
    <property type="entry name" value="DUF6598 DOMAIN-CONTAINING PROTEIN"/>
    <property type="match status" value="1"/>
</dbReference>
<keyword evidence="3" id="KW-1185">Reference proteome</keyword>
<evidence type="ECO:0000313" key="2">
    <source>
        <dbReference type="EMBL" id="CAD6268453.1"/>
    </source>
</evidence>
<comment type="caution">
    <text evidence="2">The sequence shown here is derived from an EMBL/GenBank/DDBJ whole genome shotgun (WGS) entry which is preliminary data.</text>
</comment>
<protein>
    <recommendedName>
        <fullName evidence="1">DUF6598 domain-containing protein</fullName>
    </recommendedName>
</protein>
<proteinExistence type="predicted"/>
<dbReference type="Proteomes" id="UP000604825">
    <property type="component" value="Unassembled WGS sequence"/>
</dbReference>
<dbReference type="OrthoDB" id="692871at2759"/>
<dbReference type="AlphaFoldDB" id="A0A811RDV7"/>
<organism evidence="2 3">
    <name type="scientific">Miscanthus lutarioriparius</name>
    <dbReference type="NCBI Taxonomy" id="422564"/>
    <lineage>
        <taxon>Eukaryota</taxon>
        <taxon>Viridiplantae</taxon>
        <taxon>Streptophyta</taxon>
        <taxon>Embryophyta</taxon>
        <taxon>Tracheophyta</taxon>
        <taxon>Spermatophyta</taxon>
        <taxon>Magnoliopsida</taxon>
        <taxon>Liliopsida</taxon>
        <taxon>Poales</taxon>
        <taxon>Poaceae</taxon>
        <taxon>PACMAD clade</taxon>
        <taxon>Panicoideae</taxon>
        <taxon>Andropogonodae</taxon>
        <taxon>Andropogoneae</taxon>
        <taxon>Saccharinae</taxon>
        <taxon>Miscanthus</taxon>
    </lineage>
</organism>
<gene>
    <name evidence="2" type="ORF">NCGR_LOCUS51758</name>
</gene>
<dbReference type="PANTHER" id="PTHR33065">
    <property type="entry name" value="OS07G0486400 PROTEIN"/>
    <property type="match status" value="1"/>
</dbReference>
<evidence type="ECO:0000313" key="3">
    <source>
        <dbReference type="Proteomes" id="UP000604825"/>
    </source>
</evidence>
<evidence type="ECO:0000259" key="1">
    <source>
        <dbReference type="Pfam" id="PF20241"/>
    </source>
</evidence>
<dbReference type="InterPro" id="IPR046533">
    <property type="entry name" value="DUF6598"/>
</dbReference>
<reference evidence="2" key="1">
    <citation type="submission" date="2020-10" db="EMBL/GenBank/DDBJ databases">
        <authorList>
            <person name="Han B."/>
            <person name="Lu T."/>
            <person name="Zhao Q."/>
            <person name="Huang X."/>
            <person name="Zhao Y."/>
        </authorList>
    </citation>
    <scope>NUCLEOTIDE SEQUENCE</scope>
</reference>
<accession>A0A811RDV7</accession>
<name>A0A811RDV7_9POAL</name>
<dbReference type="Pfam" id="PF20241">
    <property type="entry name" value="DUF6598"/>
    <property type="match status" value="1"/>
</dbReference>
<feature type="domain" description="DUF6598" evidence="1">
    <location>
        <begin position="53"/>
        <end position="156"/>
    </location>
</feature>